<feature type="coiled-coil region" evidence="6">
    <location>
        <begin position="110"/>
        <end position="296"/>
    </location>
</feature>
<evidence type="ECO:0000256" key="4">
    <source>
        <dbReference type="ARBA" id="ARBA00023054"/>
    </source>
</evidence>
<feature type="domain" description="GRIP" evidence="8">
    <location>
        <begin position="665"/>
        <end position="715"/>
    </location>
</feature>
<protein>
    <submittedName>
        <fullName evidence="9">Putative muscle myosin heavy chain</fullName>
    </submittedName>
</protein>
<dbReference type="GeneID" id="135396646"/>
<evidence type="ECO:0000313" key="9">
    <source>
        <dbReference type="EMBL" id="MBY09906.1"/>
    </source>
</evidence>
<organism evidence="9">
    <name type="scientific">Ornithodoros turicata</name>
    <dbReference type="NCBI Taxonomy" id="34597"/>
    <lineage>
        <taxon>Eukaryota</taxon>
        <taxon>Metazoa</taxon>
        <taxon>Ecdysozoa</taxon>
        <taxon>Arthropoda</taxon>
        <taxon>Chelicerata</taxon>
        <taxon>Arachnida</taxon>
        <taxon>Acari</taxon>
        <taxon>Parasitiformes</taxon>
        <taxon>Ixodida</taxon>
        <taxon>Ixodoidea</taxon>
        <taxon>Argasidae</taxon>
        <taxon>Ornithodorinae</taxon>
        <taxon>Ornithodoros</taxon>
    </lineage>
</organism>
<dbReference type="Pfam" id="PF01465">
    <property type="entry name" value="GRIP"/>
    <property type="match status" value="1"/>
</dbReference>
<proteinExistence type="predicted"/>
<evidence type="ECO:0000259" key="8">
    <source>
        <dbReference type="PROSITE" id="PS50913"/>
    </source>
</evidence>
<feature type="coiled-coil region" evidence="6">
    <location>
        <begin position="332"/>
        <end position="498"/>
    </location>
</feature>
<evidence type="ECO:0000256" key="2">
    <source>
        <dbReference type="ARBA" id="ARBA00004496"/>
    </source>
</evidence>
<reference evidence="9" key="1">
    <citation type="submission" date="2018-03" db="EMBL/GenBank/DDBJ databases">
        <title>The relapsing fever spirochete Borrelia turicatae persists in the highly oxidative environment of its soft-bodied tick vector.</title>
        <authorList>
            <person name="Bourret T.J."/>
            <person name="Boyle W.K."/>
            <person name="Valenzuela J.G."/>
            <person name="Oliveira F."/>
            <person name="Lopez J.E."/>
        </authorList>
    </citation>
    <scope>NUCLEOTIDE SEQUENCE</scope>
    <source>
        <strain evidence="9">Kansas strain/isolate</strain>
        <tissue evidence="9">Salivary glands</tissue>
    </source>
</reference>
<feature type="compositionally biased region" description="Basic and acidic residues" evidence="7">
    <location>
        <begin position="62"/>
        <end position="99"/>
    </location>
</feature>
<dbReference type="AlphaFoldDB" id="A0A2R5LK65"/>
<dbReference type="InterPro" id="IPR051952">
    <property type="entry name" value="Golgi-autophagy_related"/>
</dbReference>
<evidence type="ECO:0000256" key="3">
    <source>
        <dbReference type="ARBA" id="ARBA00022490"/>
    </source>
</evidence>
<keyword evidence="3" id="KW-0963">Cytoplasm</keyword>
<dbReference type="PANTHER" id="PTHR23157">
    <property type="entry name" value="GRIP AND COILED-COIL DOMAIN-CONTAINING PROTEIN 1"/>
    <property type="match status" value="1"/>
</dbReference>
<evidence type="ECO:0000256" key="1">
    <source>
        <dbReference type="ARBA" id="ARBA00004184"/>
    </source>
</evidence>
<dbReference type="Gene3D" id="1.10.220.60">
    <property type="entry name" value="GRIP domain"/>
    <property type="match status" value="1"/>
</dbReference>
<sequence>MTTITEHTNRRELCEIICAQQEKLKHYQTKLKDLVRGYKSLQKEKEALEASFKAISSQKKTNVPEDTQKVENKFGDTDKEESESSEKSQETQDAGHAEHSSIGCKDSQQVEALSEALVTLTEEKSRMEAAFQGDRRRLLQEKEVAIKQLNEQEQAASANVKALEAKLSELRMKLREEQTQREHEESNHAAMLRELQRLVAQERRTREALEEKLEAVTLRAAQADRVKEYEAKVQRLTLELTEVRRRLSDAEAKADEPSPLLLKVQQELVDLKVKHQQELECELERAAQAQAELKQQASGSETRVASLEGHLQELSQAVGTYDRLRLQDRVAIERLRERVSQLARENATLACSAGLGIGTGVDYAEGSEDSNLDVATLLDRFTKLRQTLKEANQRAENPVNLMAYFRELAEEEVLGLHAKCHEEQEQLKDEFERYKARAQSVIKNGSSLKGQESSREKEVLHRQVKELQGQVKSLRAHYEAEEQKNREKLTQLQNAMTDATVAHRQEQCNLESTWRTKMAELESLMQGQRERTLALLEEKDRELHVLRAATLAPNHALSAMRNAGNRAERTADSGDSADPLLYELLAGQTSSKNGNTKAERQLLFYVQELARKDVEVAQALRAKHDAESALRDLQRVSLTRERRDAQELEILKLRLRQLEDSQHLGKGGSVNLQYLKNVVLQYLLCADSSSRRHMLNAIAAGLHFTSAEMDLVLQAAAAWW</sequence>
<evidence type="ECO:0000256" key="6">
    <source>
        <dbReference type="SAM" id="Coils"/>
    </source>
</evidence>
<dbReference type="RefSeq" id="XP_064483802.1">
    <property type="nucleotide sequence ID" value="XM_064627732.1"/>
</dbReference>
<evidence type="ECO:0000256" key="5">
    <source>
        <dbReference type="ARBA" id="ARBA00023136"/>
    </source>
</evidence>
<dbReference type="PANTHER" id="PTHR23157:SF25">
    <property type="entry name" value="GRIP AND COILED-COIL DOMAIN-CONTAINING PROTEIN 1"/>
    <property type="match status" value="1"/>
</dbReference>
<dbReference type="PROSITE" id="PS50913">
    <property type="entry name" value="GRIP"/>
    <property type="match status" value="1"/>
</dbReference>
<evidence type="ECO:0000256" key="7">
    <source>
        <dbReference type="SAM" id="MobiDB-lite"/>
    </source>
</evidence>
<dbReference type="CTD" id="41350"/>
<dbReference type="InterPro" id="IPR000237">
    <property type="entry name" value="GRIP_dom"/>
</dbReference>
<keyword evidence="4 6" id="KW-0175">Coiled coil</keyword>
<feature type="region of interest" description="Disordered" evidence="7">
    <location>
        <begin position="53"/>
        <end position="106"/>
    </location>
</feature>
<dbReference type="SMART" id="SM00755">
    <property type="entry name" value="Grip"/>
    <property type="match status" value="1"/>
</dbReference>
<keyword evidence="5" id="KW-0472">Membrane</keyword>
<name>A0A2R5LK65_9ACAR</name>
<comment type="subcellular location">
    <subcellularLocation>
        <location evidence="2">Cytoplasm</location>
    </subcellularLocation>
    <subcellularLocation>
        <location evidence="1">Endomembrane system</location>
        <topology evidence="1">Peripheral membrane protein</topology>
    </subcellularLocation>
</comment>
<dbReference type="GO" id="GO:0005794">
    <property type="term" value="C:Golgi apparatus"/>
    <property type="evidence" value="ECO:0007669"/>
    <property type="project" value="TreeGrafter"/>
</dbReference>
<accession>A0A2R5LK65</accession>
<dbReference type="EMBL" id="GGLE01005780">
    <property type="protein sequence ID" value="MBY09906.1"/>
    <property type="molecule type" value="Transcribed_RNA"/>
</dbReference>